<dbReference type="AlphaFoldDB" id="Q9BIA6"/>
<dbReference type="PhylomeDB" id="Q9BIA6"/>
<evidence type="ECO:0000313" key="5">
    <source>
        <dbReference type="WormBase" id="C17C3.15"/>
    </source>
</evidence>
<dbReference type="CTD" id="3565825"/>
<evidence type="ECO:0000259" key="2">
    <source>
        <dbReference type="SMART" id="SM00583"/>
    </source>
</evidence>
<dbReference type="InterPro" id="IPR006570">
    <property type="entry name" value="SPK_dom"/>
</dbReference>
<dbReference type="HOGENOM" id="CLU_1497563_0_0_1"/>
<protein>
    <submittedName>
        <fullName evidence="3">SPK domain-containing protein</fullName>
    </submittedName>
</protein>
<dbReference type="WormBase" id="C17C3.15">
    <property type="protein sequence ID" value="CE27069"/>
    <property type="gene ID" value="WBGene00015896"/>
</dbReference>
<dbReference type="PaxDb" id="6239-C17C3.15"/>
<dbReference type="GeneID" id="3565825"/>
<dbReference type="InterPro" id="IPR053315">
    <property type="entry name" value="Peptidase_C14A"/>
</dbReference>
<dbReference type="SMART" id="SM00583">
    <property type="entry name" value="SPK"/>
    <property type="match status" value="1"/>
</dbReference>
<name>Q9BIA6_CAEEL</name>
<dbReference type="Bgee" id="WBGene00015896">
    <property type="expression patterns" value="Expressed in larva and 2 other cell types or tissues"/>
</dbReference>
<evidence type="ECO:0000256" key="1">
    <source>
        <dbReference type="SAM" id="MobiDB-lite"/>
    </source>
</evidence>
<dbReference type="RefSeq" id="NP_001379684.1">
    <property type="nucleotide sequence ID" value="NM_001393075.1"/>
</dbReference>
<feature type="domain" description="SPK" evidence="2">
    <location>
        <begin position="42"/>
        <end position="152"/>
    </location>
</feature>
<keyword evidence="4" id="KW-1185">Reference proteome</keyword>
<dbReference type="PANTHER" id="PTHR23362">
    <property type="entry name" value="L-PLASTIN-RELATED"/>
    <property type="match status" value="1"/>
</dbReference>
<feature type="region of interest" description="Disordered" evidence="1">
    <location>
        <begin position="145"/>
        <end position="180"/>
    </location>
</feature>
<gene>
    <name evidence="3 5" type="ORF">C17C3.15</name>
    <name evidence="3" type="ORF">CELE_C17C3.15</name>
</gene>
<organism evidence="3 4">
    <name type="scientific">Caenorhabditis elegans</name>
    <dbReference type="NCBI Taxonomy" id="6239"/>
    <lineage>
        <taxon>Eukaryota</taxon>
        <taxon>Metazoa</taxon>
        <taxon>Ecdysozoa</taxon>
        <taxon>Nematoda</taxon>
        <taxon>Chromadorea</taxon>
        <taxon>Rhabditida</taxon>
        <taxon>Rhabditina</taxon>
        <taxon>Rhabditomorpha</taxon>
        <taxon>Rhabditoidea</taxon>
        <taxon>Rhabditidae</taxon>
        <taxon>Peloderinae</taxon>
        <taxon>Caenorhabditis</taxon>
    </lineage>
</organism>
<dbReference type="AGR" id="WB:WBGene00015896"/>
<dbReference type="Pfam" id="PF04435">
    <property type="entry name" value="SPK"/>
    <property type="match status" value="1"/>
</dbReference>
<feature type="compositionally biased region" description="Polar residues" evidence="1">
    <location>
        <begin position="12"/>
        <end position="22"/>
    </location>
</feature>
<proteinExistence type="predicted"/>
<dbReference type="OrthoDB" id="68328at2759"/>
<evidence type="ECO:0000313" key="4">
    <source>
        <dbReference type="Proteomes" id="UP000001940"/>
    </source>
</evidence>
<reference evidence="3 4" key="1">
    <citation type="journal article" date="1998" name="Science">
        <title>Genome sequence of the nematode C. elegans: a platform for investigating biology.</title>
        <authorList>
            <consortium name="The C. elegans sequencing consortium"/>
            <person name="Sulson J.E."/>
            <person name="Waterston R."/>
        </authorList>
    </citation>
    <scope>NUCLEOTIDE SEQUENCE [LARGE SCALE GENOMIC DNA]</scope>
    <source>
        <strain evidence="3 4">Bristol N2</strain>
    </source>
</reference>
<dbReference type="EMBL" id="BX284602">
    <property type="protein sequence ID" value="CCD64847.1"/>
    <property type="molecule type" value="Genomic_DNA"/>
</dbReference>
<dbReference type="InParanoid" id="Q9BIA6"/>
<evidence type="ECO:0000313" key="3">
    <source>
        <dbReference type="EMBL" id="CCD64847.1"/>
    </source>
</evidence>
<dbReference type="PANTHER" id="PTHR23362:SF0">
    <property type="entry name" value="CALPONIN-HOMOLOGY (CH) DOMAIN-CONTAINING PROTEIN-RELATED"/>
    <property type="match status" value="1"/>
</dbReference>
<feature type="region of interest" description="Disordered" evidence="1">
    <location>
        <begin position="1"/>
        <end position="37"/>
    </location>
</feature>
<dbReference type="Proteomes" id="UP000001940">
    <property type="component" value="Chromosome II"/>
</dbReference>
<sequence length="180" mass="20190">MGDETMDLQRAPENSSSNSTTEPLDEDIAAGQNVKKSKKASYIEQFVAFVAKRYKDTTTPVPSKELYEGFKNKIKFKKHTDTLRKSIQPFLMGAFKDSDYDDEKKVQMLFVTSTPLKDGMFLEKLKSIATMVKLDEFSRIEQYDSPTLKSEGAHQKKFMKKQPPVPASDIGVGGCQSNSG</sequence>
<dbReference type="KEGG" id="cel:CELE_C17C3.15"/>
<accession>Q9BIA6</accession>
<dbReference type="UCSC" id="C17C3.15">
    <property type="organism name" value="c. elegans"/>
</dbReference>